<accession>A0A1I2C710</accession>
<sequence>MIMCGSIGGMLRTLPRAAAAVLATCLLALFCALLGGCADSSASPAAAHSTGHSSGHSSGSSATASAPAWADGHRTVRAADLPAQARDTLALIDRGGPYPYRRDGIVFGNLEKELPSHPRGYYHEYTVPTPGSRDRGARRIVTGRNDELFYTDDHYQSFEAVLR</sequence>
<evidence type="ECO:0000256" key="2">
    <source>
        <dbReference type="ARBA" id="ARBA00022801"/>
    </source>
</evidence>
<dbReference type="Proteomes" id="UP000199323">
    <property type="component" value="Unassembled WGS sequence"/>
</dbReference>
<dbReference type="GO" id="GO:0016787">
    <property type="term" value="F:hydrolase activity"/>
    <property type="evidence" value="ECO:0007669"/>
    <property type="project" value="UniProtKB-KW"/>
</dbReference>
<evidence type="ECO:0000313" key="4">
    <source>
        <dbReference type="EMBL" id="SFE64084.1"/>
    </source>
</evidence>
<feature type="region of interest" description="Disordered" evidence="3">
    <location>
        <begin position="44"/>
        <end position="66"/>
    </location>
</feature>
<dbReference type="STRING" id="380248.SAMN05216251_104175"/>
<evidence type="ECO:0000256" key="3">
    <source>
        <dbReference type="SAM" id="MobiDB-lite"/>
    </source>
</evidence>
<dbReference type="GO" id="GO:0004521">
    <property type="term" value="F:RNA endonuclease activity"/>
    <property type="evidence" value="ECO:0007669"/>
    <property type="project" value="InterPro"/>
</dbReference>
<dbReference type="SUPFAM" id="SSF53933">
    <property type="entry name" value="Microbial ribonucleases"/>
    <property type="match status" value="1"/>
</dbReference>
<dbReference type="Gene3D" id="3.10.450.30">
    <property type="entry name" value="Microbial ribonucleases"/>
    <property type="match status" value="1"/>
</dbReference>
<evidence type="ECO:0000256" key="1">
    <source>
        <dbReference type="ARBA" id="ARBA00022722"/>
    </source>
</evidence>
<keyword evidence="2" id="KW-0378">Hydrolase</keyword>
<dbReference type="Pfam" id="PF00545">
    <property type="entry name" value="Ribonuclease"/>
    <property type="match status" value="1"/>
</dbReference>
<name>A0A1I2C710_9ACTN</name>
<dbReference type="InterPro" id="IPR000026">
    <property type="entry name" value="N1-like"/>
</dbReference>
<dbReference type="AlphaFoldDB" id="A0A1I2C710"/>
<dbReference type="InterPro" id="IPR016191">
    <property type="entry name" value="Ribonuclease/ribotoxin"/>
</dbReference>
<gene>
    <name evidence="4" type="ORF">SAMN05216251_104175</name>
</gene>
<reference evidence="4 5" key="1">
    <citation type="submission" date="2016-10" db="EMBL/GenBank/DDBJ databases">
        <authorList>
            <person name="de Groot N.N."/>
        </authorList>
    </citation>
    <scope>NUCLEOTIDE SEQUENCE [LARGE SCALE GENOMIC DNA]</scope>
    <source>
        <strain evidence="4 5">CGMCC 4.3510</strain>
    </source>
</reference>
<keyword evidence="1" id="KW-0540">Nuclease</keyword>
<organism evidence="4 5">
    <name type="scientific">Actinacidiphila alni</name>
    <dbReference type="NCBI Taxonomy" id="380248"/>
    <lineage>
        <taxon>Bacteria</taxon>
        <taxon>Bacillati</taxon>
        <taxon>Actinomycetota</taxon>
        <taxon>Actinomycetes</taxon>
        <taxon>Kitasatosporales</taxon>
        <taxon>Streptomycetaceae</taxon>
        <taxon>Actinacidiphila</taxon>
    </lineage>
</organism>
<dbReference type="GO" id="GO:0003723">
    <property type="term" value="F:RNA binding"/>
    <property type="evidence" value="ECO:0007669"/>
    <property type="project" value="InterPro"/>
</dbReference>
<keyword evidence="5" id="KW-1185">Reference proteome</keyword>
<dbReference type="EMBL" id="FONG01000004">
    <property type="protein sequence ID" value="SFE64084.1"/>
    <property type="molecule type" value="Genomic_DNA"/>
</dbReference>
<protein>
    <submittedName>
        <fullName evidence="4">Ribonuclease T1</fullName>
    </submittedName>
</protein>
<evidence type="ECO:0000313" key="5">
    <source>
        <dbReference type="Proteomes" id="UP000199323"/>
    </source>
</evidence>
<proteinExistence type="predicted"/>